<comment type="caution">
    <text evidence="7">The sequence shown here is derived from an EMBL/GenBank/DDBJ whole genome shotgun (WGS) entry which is preliminary data.</text>
</comment>
<dbReference type="Proteomes" id="UP001500416">
    <property type="component" value="Unassembled WGS sequence"/>
</dbReference>
<dbReference type="PANTHER" id="PTHR35807:SF1">
    <property type="entry name" value="TRANSCRIPTIONAL REGULATOR REDD"/>
    <property type="match status" value="1"/>
</dbReference>
<evidence type="ECO:0000313" key="8">
    <source>
        <dbReference type="Proteomes" id="UP001500416"/>
    </source>
</evidence>
<keyword evidence="4" id="KW-0804">Transcription</keyword>
<evidence type="ECO:0000259" key="6">
    <source>
        <dbReference type="PROSITE" id="PS51755"/>
    </source>
</evidence>
<evidence type="ECO:0000313" key="7">
    <source>
        <dbReference type="EMBL" id="GAA0252787.1"/>
    </source>
</evidence>
<dbReference type="InterPro" id="IPR027417">
    <property type="entry name" value="P-loop_NTPase"/>
</dbReference>
<feature type="domain" description="OmpR/PhoB-type" evidence="6">
    <location>
        <begin position="1"/>
        <end position="94"/>
    </location>
</feature>
<dbReference type="SMART" id="SM00028">
    <property type="entry name" value="TPR"/>
    <property type="match status" value="6"/>
</dbReference>
<dbReference type="InterPro" id="IPR001867">
    <property type="entry name" value="OmpR/PhoB-type_DNA-bd"/>
</dbReference>
<dbReference type="EMBL" id="BAAABU010000020">
    <property type="protein sequence ID" value="GAA0252787.1"/>
    <property type="molecule type" value="Genomic_DNA"/>
</dbReference>
<dbReference type="Pfam" id="PF00931">
    <property type="entry name" value="NB-ARC"/>
    <property type="match status" value="1"/>
</dbReference>
<dbReference type="CDD" id="cd15831">
    <property type="entry name" value="BTAD"/>
    <property type="match status" value="1"/>
</dbReference>
<organism evidence="7 8">
    <name type="scientific">Saccharothrix mutabilis subsp. mutabilis</name>
    <dbReference type="NCBI Taxonomy" id="66855"/>
    <lineage>
        <taxon>Bacteria</taxon>
        <taxon>Bacillati</taxon>
        <taxon>Actinomycetota</taxon>
        <taxon>Actinomycetes</taxon>
        <taxon>Pseudonocardiales</taxon>
        <taxon>Pseudonocardiaceae</taxon>
        <taxon>Saccharothrix</taxon>
    </lineage>
</organism>
<evidence type="ECO:0000256" key="1">
    <source>
        <dbReference type="ARBA" id="ARBA00005820"/>
    </source>
</evidence>
<dbReference type="InterPro" id="IPR002182">
    <property type="entry name" value="NB-ARC"/>
</dbReference>
<keyword evidence="3 5" id="KW-0238">DNA-binding</keyword>
<evidence type="ECO:0000256" key="5">
    <source>
        <dbReference type="PROSITE-ProRule" id="PRU01091"/>
    </source>
</evidence>
<evidence type="ECO:0000256" key="4">
    <source>
        <dbReference type="ARBA" id="ARBA00023163"/>
    </source>
</evidence>
<evidence type="ECO:0000256" key="2">
    <source>
        <dbReference type="ARBA" id="ARBA00023015"/>
    </source>
</evidence>
<dbReference type="InterPro" id="IPR051677">
    <property type="entry name" value="AfsR-DnrI-RedD_regulator"/>
</dbReference>
<dbReference type="InterPro" id="IPR005158">
    <property type="entry name" value="BTAD"/>
</dbReference>
<dbReference type="SMART" id="SM00382">
    <property type="entry name" value="AAA"/>
    <property type="match status" value="1"/>
</dbReference>
<keyword evidence="8" id="KW-1185">Reference proteome</keyword>
<dbReference type="Gene3D" id="1.10.10.10">
    <property type="entry name" value="Winged helix-like DNA-binding domain superfamily/Winged helix DNA-binding domain"/>
    <property type="match status" value="1"/>
</dbReference>
<name>A0ABN0UJL8_9PSEU</name>
<dbReference type="SMART" id="SM01043">
    <property type="entry name" value="BTAD"/>
    <property type="match status" value="1"/>
</dbReference>
<dbReference type="Pfam" id="PF13424">
    <property type="entry name" value="TPR_12"/>
    <property type="match status" value="1"/>
</dbReference>
<dbReference type="InterPro" id="IPR019734">
    <property type="entry name" value="TPR_rpt"/>
</dbReference>
<dbReference type="InterPro" id="IPR003593">
    <property type="entry name" value="AAA+_ATPase"/>
</dbReference>
<dbReference type="PRINTS" id="PR00364">
    <property type="entry name" value="DISEASERSIST"/>
</dbReference>
<protein>
    <submittedName>
        <fullName evidence="7">BTAD domain-containing putative transcriptional regulator</fullName>
    </submittedName>
</protein>
<dbReference type="InterPro" id="IPR016032">
    <property type="entry name" value="Sig_transdc_resp-reg_C-effctor"/>
</dbReference>
<dbReference type="Pfam" id="PF03704">
    <property type="entry name" value="BTAD"/>
    <property type="match status" value="1"/>
</dbReference>
<feature type="DNA-binding region" description="OmpR/PhoB-type" evidence="5">
    <location>
        <begin position="1"/>
        <end position="94"/>
    </location>
</feature>
<sequence>MARFGVLGPVGAEGPAGPAALTGARQRAVLGVLALHAGQVLPFTRLVDVLWGEDPPRTAVKTLHSHVARIRQALAASGLPDVLHTREPGYLLDASVEVDAHRFEELLAAGRRERRADKVRAALALWRGDAFADVPLTGWGEREVERLHGLRRAAVEELWEHAVRDGEHEAAVVELPRLLAEDPLNERLTRLHMLALHRCGRHTDALDSFQRLRERLADEFGVDPGPEVVELHTAILRRDTALDPAAASAPAQLPATVGHFTGRADVLAELDAADVPVVVVSGPAGMGKTSLAVEWAHRVAHRFPGGRLFLDLRGHDPERALTGAQALAHVLRALDVPEDRVPADEEERAALYRTLLHGRRCLVVLDDAGRAEDVLPLVPGGSSLLVVTSRRSLAALAARHAIHAVVLDSLTTEDSKALLLKVLGRGRVDAEPDATAELARLCGGMPLALRIAAAKLLGTPTRPVATLVAELRAARLDHLAVDGDSRTVETVLASACAPLDATSARLFRRSGIAPGPTFSTALAAALSDVDTTDLDRLTAAHLVTEVAPDRFRFHDLVGEYARKRLADDDEPEVAARLLDWYLFVAHAANELVNPDRDLVKPTLRFPPPAAPFAPDRHEALAFLEAERDNLLPVVRFARDRDPTAAWQLTYLLTSFAEATGHWHDRVELCRVAVEAAAGDPRAEAEMWRALGVAHFMTRRLDAAIEANHRALTAVRAAGDLAGEGHVHNNLANAHAELRRFDDAVAAHHRAVDCCTRAGSRLGTALSQRNLGHTHIRMGRPEAALAPLRSALAAFRELGNARLEAGTLDTLGEAHLALDDAEAALRDLGHALRLSRDIGDRWLEWEVLVDIGRAHLGRDHHGVPFFAQALEISREVDDRHGVATVLDLLGRAHLRAGDLAAAEDALTLAAAERSRVPDAFEEANLERDLGDLARRRDRPADARDHWDRAIRLYQRVGATAEAAEVRARA</sequence>
<dbReference type="Pfam" id="PF00486">
    <property type="entry name" value="Trans_reg_C"/>
    <property type="match status" value="1"/>
</dbReference>
<dbReference type="InterPro" id="IPR036388">
    <property type="entry name" value="WH-like_DNA-bd_sf"/>
</dbReference>
<dbReference type="SMART" id="SM00862">
    <property type="entry name" value="Trans_reg_C"/>
    <property type="match status" value="1"/>
</dbReference>
<evidence type="ECO:0000256" key="3">
    <source>
        <dbReference type="ARBA" id="ARBA00023125"/>
    </source>
</evidence>
<gene>
    <name evidence="7" type="ORF">GCM10010492_61700</name>
</gene>
<dbReference type="SUPFAM" id="SSF52540">
    <property type="entry name" value="P-loop containing nucleoside triphosphate hydrolases"/>
    <property type="match status" value="1"/>
</dbReference>
<proteinExistence type="inferred from homology"/>
<keyword evidence="2" id="KW-0805">Transcription regulation</keyword>
<dbReference type="PROSITE" id="PS51755">
    <property type="entry name" value="OMPR_PHOB"/>
    <property type="match status" value="1"/>
</dbReference>
<dbReference type="SUPFAM" id="SSF48452">
    <property type="entry name" value="TPR-like"/>
    <property type="match status" value="3"/>
</dbReference>
<dbReference type="Gene3D" id="3.40.50.300">
    <property type="entry name" value="P-loop containing nucleotide triphosphate hydrolases"/>
    <property type="match status" value="1"/>
</dbReference>
<comment type="similarity">
    <text evidence="1">Belongs to the AfsR/DnrI/RedD regulatory family.</text>
</comment>
<dbReference type="Gene3D" id="1.25.40.10">
    <property type="entry name" value="Tetratricopeptide repeat domain"/>
    <property type="match status" value="3"/>
</dbReference>
<reference evidence="7 8" key="1">
    <citation type="journal article" date="2019" name="Int. J. Syst. Evol. Microbiol.">
        <title>The Global Catalogue of Microorganisms (GCM) 10K type strain sequencing project: providing services to taxonomists for standard genome sequencing and annotation.</title>
        <authorList>
            <consortium name="The Broad Institute Genomics Platform"/>
            <consortium name="The Broad Institute Genome Sequencing Center for Infectious Disease"/>
            <person name="Wu L."/>
            <person name="Ma J."/>
        </authorList>
    </citation>
    <scope>NUCLEOTIDE SEQUENCE [LARGE SCALE GENOMIC DNA]</scope>
    <source>
        <strain evidence="7 8">JCM 3380</strain>
    </source>
</reference>
<dbReference type="SUPFAM" id="SSF46894">
    <property type="entry name" value="C-terminal effector domain of the bipartite response regulators"/>
    <property type="match status" value="1"/>
</dbReference>
<accession>A0ABN0UJL8</accession>
<dbReference type="InterPro" id="IPR011990">
    <property type="entry name" value="TPR-like_helical_dom_sf"/>
</dbReference>
<dbReference type="PANTHER" id="PTHR35807">
    <property type="entry name" value="TRANSCRIPTIONAL REGULATOR REDD-RELATED"/>
    <property type="match status" value="1"/>
</dbReference>